<evidence type="ECO:0000256" key="1">
    <source>
        <dbReference type="SAM" id="Phobius"/>
    </source>
</evidence>
<dbReference type="Proteomes" id="UP000011648">
    <property type="component" value="Unassembled WGS sequence"/>
</dbReference>
<accession>L9ZIZ6</accession>
<dbReference type="OrthoDB" id="201437at2157"/>
<dbReference type="RefSeq" id="WP_006827811.1">
    <property type="nucleotide sequence ID" value="NZ_AOIL01000069.1"/>
</dbReference>
<comment type="caution">
    <text evidence="2">The sequence shown here is derived from an EMBL/GenBank/DDBJ whole genome shotgun (WGS) entry which is preliminary data.</text>
</comment>
<evidence type="ECO:0000313" key="2">
    <source>
        <dbReference type="EMBL" id="ELY85128.1"/>
    </source>
</evidence>
<gene>
    <name evidence="2" type="ORF">C484_21232</name>
</gene>
<feature type="transmembrane region" description="Helical" evidence="1">
    <location>
        <begin position="81"/>
        <end position="97"/>
    </location>
</feature>
<dbReference type="AlphaFoldDB" id="L9ZIZ6"/>
<keyword evidence="3" id="KW-1185">Reference proteome</keyword>
<protein>
    <submittedName>
        <fullName evidence="2">Uncharacterized protein</fullName>
    </submittedName>
</protein>
<dbReference type="PATRIC" id="fig|1230458.4.peg.4281"/>
<proteinExistence type="predicted"/>
<keyword evidence="1" id="KW-0812">Transmembrane</keyword>
<sequence length="108" mass="11047">MTNEPSDERWSSITGGFVVPIAGLLALLFAVMAGMSVQPALSGSPSDLGFVVPIAGLLALLFAVMAGMSVQPALSGSPSDLATPIIFAGVALLCFWVRQRGIAARADD</sequence>
<keyword evidence="1" id="KW-0472">Membrane</keyword>
<evidence type="ECO:0000313" key="3">
    <source>
        <dbReference type="Proteomes" id="UP000011648"/>
    </source>
</evidence>
<keyword evidence="1" id="KW-1133">Transmembrane helix</keyword>
<feature type="transmembrane region" description="Helical" evidence="1">
    <location>
        <begin position="12"/>
        <end position="36"/>
    </location>
</feature>
<name>L9ZIZ6_9EURY</name>
<dbReference type="EMBL" id="AOIL01000069">
    <property type="protein sequence ID" value="ELY85128.1"/>
    <property type="molecule type" value="Genomic_DNA"/>
</dbReference>
<feature type="transmembrane region" description="Helical" evidence="1">
    <location>
        <begin position="48"/>
        <end position="69"/>
    </location>
</feature>
<reference evidence="2 3" key="1">
    <citation type="journal article" date="2014" name="PLoS Genet.">
        <title>Phylogenetically driven sequencing of extremely halophilic archaea reveals strategies for static and dynamic osmo-response.</title>
        <authorList>
            <person name="Becker E.A."/>
            <person name="Seitzer P.M."/>
            <person name="Tritt A."/>
            <person name="Larsen D."/>
            <person name="Krusor M."/>
            <person name="Yao A.I."/>
            <person name="Wu D."/>
            <person name="Madern D."/>
            <person name="Eisen J.A."/>
            <person name="Darling A.E."/>
            <person name="Facciotti M.T."/>
        </authorList>
    </citation>
    <scope>NUCLEOTIDE SEQUENCE [LARGE SCALE GENOMIC DNA]</scope>
    <source>
        <strain evidence="2 3">DSM 12281</strain>
    </source>
</reference>
<organism evidence="2 3">
    <name type="scientific">Natrialba taiwanensis DSM 12281</name>
    <dbReference type="NCBI Taxonomy" id="1230458"/>
    <lineage>
        <taxon>Archaea</taxon>
        <taxon>Methanobacteriati</taxon>
        <taxon>Methanobacteriota</taxon>
        <taxon>Stenosarchaea group</taxon>
        <taxon>Halobacteria</taxon>
        <taxon>Halobacteriales</taxon>
        <taxon>Natrialbaceae</taxon>
        <taxon>Natrialba</taxon>
    </lineage>
</organism>